<dbReference type="SUPFAM" id="SSF53474">
    <property type="entry name" value="alpha/beta-Hydrolases"/>
    <property type="match status" value="1"/>
</dbReference>
<protein>
    <submittedName>
        <fullName evidence="5">Epoxide hydrolase family protein</fullName>
        <ecNumber evidence="5">3.-.-.-</ecNumber>
    </submittedName>
</protein>
<dbReference type="PRINTS" id="PR00412">
    <property type="entry name" value="EPOXHYDRLASE"/>
</dbReference>
<dbReference type="PANTHER" id="PTHR21661:SF35">
    <property type="entry name" value="EPOXIDE HYDROLASE"/>
    <property type="match status" value="1"/>
</dbReference>
<proteinExistence type="inferred from homology"/>
<dbReference type="PIRSF" id="PIRSF001112">
    <property type="entry name" value="Epoxide_hydrolase"/>
    <property type="match status" value="1"/>
</dbReference>
<dbReference type="InterPro" id="IPR029058">
    <property type="entry name" value="AB_hydrolase_fold"/>
</dbReference>
<dbReference type="InterPro" id="IPR010497">
    <property type="entry name" value="Epoxide_hydro_N"/>
</dbReference>
<dbReference type="PANTHER" id="PTHR21661">
    <property type="entry name" value="EPOXIDE HYDROLASE 1-RELATED"/>
    <property type="match status" value="1"/>
</dbReference>
<dbReference type="EMBL" id="JBHRUV010000060">
    <property type="protein sequence ID" value="MFC3266881.1"/>
    <property type="molecule type" value="Genomic_DNA"/>
</dbReference>
<dbReference type="GO" id="GO:0016787">
    <property type="term" value="F:hydrolase activity"/>
    <property type="evidence" value="ECO:0007669"/>
    <property type="project" value="UniProtKB-KW"/>
</dbReference>
<organism evidence="5 6">
    <name type="scientific">Camelimonas abortus</name>
    <dbReference type="NCBI Taxonomy" id="1017184"/>
    <lineage>
        <taxon>Bacteria</taxon>
        <taxon>Pseudomonadati</taxon>
        <taxon>Pseudomonadota</taxon>
        <taxon>Alphaproteobacteria</taxon>
        <taxon>Hyphomicrobiales</taxon>
        <taxon>Chelatococcaceae</taxon>
        <taxon>Camelimonas</taxon>
    </lineage>
</organism>
<evidence type="ECO:0000259" key="4">
    <source>
        <dbReference type="Pfam" id="PF06441"/>
    </source>
</evidence>
<evidence type="ECO:0000313" key="6">
    <source>
        <dbReference type="Proteomes" id="UP001595536"/>
    </source>
</evidence>
<name>A0ABV7LHG5_9HYPH</name>
<gene>
    <name evidence="5" type="ORF">ACFOEX_11035</name>
</gene>
<comment type="caution">
    <text evidence="5">The sequence shown here is derived from an EMBL/GenBank/DDBJ whole genome shotgun (WGS) entry which is preliminary data.</text>
</comment>
<sequence>MTETSAVRPFRLAIPESELDDLRQRLARTRWPEPETVDGWAQGAPLAAVQDLCDYWLRHYDWRRCEAMLNGFGLFETEIDGVVINFIHRRSPEPGALPLLITHGWPGSVIEFHKVIGPLTDPAAHGGDPADAFHVVAPSIPGYGFSGKPRRAGWTVQRVAAAWAELMRRLGYDHYVAQGGDWGSAISIAMGEAAPEELAAIHLNMVTAPPAPDQRAGMDAREQALLARARYYREQGSGYAVQQSSRPQTLAYGLTDSPAGQAAWIYEKFCEWTDCDGDPLNVLTRDELLDNIMMYWLPAAAASSARLYWESFRSFAVGEVRVPVCCSIFPKDISPPARRWAERRFPGIVYWNELDRGGHFAAFEQPELFVRELRAALRPWRRAGHGRAA</sequence>
<dbReference type="InterPro" id="IPR000639">
    <property type="entry name" value="Epox_hydrolase-like"/>
</dbReference>
<keyword evidence="2" id="KW-0058">Aromatic hydrocarbons catabolism</keyword>
<dbReference type="Proteomes" id="UP001595536">
    <property type="component" value="Unassembled WGS sequence"/>
</dbReference>
<dbReference type="Pfam" id="PF06441">
    <property type="entry name" value="EHN"/>
    <property type="match status" value="1"/>
</dbReference>
<dbReference type="EC" id="3.-.-.-" evidence="5"/>
<evidence type="ECO:0000256" key="3">
    <source>
        <dbReference type="ARBA" id="ARBA00022801"/>
    </source>
</evidence>
<feature type="domain" description="Epoxide hydrolase N-terminal" evidence="4">
    <location>
        <begin position="7"/>
        <end position="112"/>
    </location>
</feature>
<comment type="similarity">
    <text evidence="1">Belongs to the peptidase S33 family.</text>
</comment>
<keyword evidence="6" id="KW-1185">Reference proteome</keyword>
<keyword evidence="3 5" id="KW-0378">Hydrolase</keyword>
<dbReference type="InterPro" id="IPR016292">
    <property type="entry name" value="Epoxide_hydrolase"/>
</dbReference>
<evidence type="ECO:0000256" key="2">
    <source>
        <dbReference type="ARBA" id="ARBA00022797"/>
    </source>
</evidence>
<evidence type="ECO:0000313" key="5">
    <source>
        <dbReference type="EMBL" id="MFC3266881.1"/>
    </source>
</evidence>
<dbReference type="RefSeq" id="WP_376830814.1">
    <property type="nucleotide sequence ID" value="NZ_JBHLWR010000006.1"/>
</dbReference>
<dbReference type="Gene3D" id="3.40.50.1820">
    <property type="entry name" value="alpha/beta hydrolase"/>
    <property type="match status" value="1"/>
</dbReference>
<reference evidence="6" key="1">
    <citation type="journal article" date="2019" name="Int. J. Syst. Evol. Microbiol.">
        <title>The Global Catalogue of Microorganisms (GCM) 10K type strain sequencing project: providing services to taxonomists for standard genome sequencing and annotation.</title>
        <authorList>
            <consortium name="The Broad Institute Genomics Platform"/>
            <consortium name="The Broad Institute Genome Sequencing Center for Infectious Disease"/>
            <person name="Wu L."/>
            <person name="Ma J."/>
        </authorList>
    </citation>
    <scope>NUCLEOTIDE SEQUENCE [LARGE SCALE GENOMIC DNA]</scope>
    <source>
        <strain evidence="6">CCM 7941</strain>
    </source>
</reference>
<accession>A0ABV7LHG5</accession>
<evidence type="ECO:0000256" key="1">
    <source>
        <dbReference type="ARBA" id="ARBA00010088"/>
    </source>
</evidence>